<gene>
    <name evidence="1" type="ORF">S01H1_38831</name>
</gene>
<organism evidence="1">
    <name type="scientific">marine sediment metagenome</name>
    <dbReference type="NCBI Taxonomy" id="412755"/>
    <lineage>
        <taxon>unclassified sequences</taxon>
        <taxon>metagenomes</taxon>
        <taxon>ecological metagenomes</taxon>
    </lineage>
</organism>
<protein>
    <submittedName>
        <fullName evidence="1">Uncharacterized protein</fullName>
    </submittedName>
</protein>
<feature type="non-terminal residue" evidence="1">
    <location>
        <position position="268"/>
    </location>
</feature>
<comment type="caution">
    <text evidence="1">The sequence shown here is derived from an EMBL/GenBank/DDBJ whole genome shotgun (WGS) entry which is preliminary data.</text>
</comment>
<feature type="non-terminal residue" evidence="1">
    <location>
        <position position="1"/>
    </location>
</feature>
<dbReference type="AlphaFoldDB" id="X0W686"/>
<evidence type="ECO:0000313" key="1">
    <source>
        <dbReference type="EMBL" id="GAG08201.1"/>
    </source>
</evidence>
<proteinExistence type="predicted"/>
<sequence length="268" mass="30330">AAVLGKAFNLNPKVFLQKGFNLSGNFENLRQYLLKNAQEDFSNLPEAYDPSISSKNRVSGAAFIPENVKREFYKKVEGTNRFELDKSKTVKDYINLLKESDGRSTGATTVKGLSDLHFRNKIAETLIEPSTRRVTGIKFNRGKKLINPVDALRELESGANVQSYNKTLRIFGAKPLSSRNLDVNSSKLPKIVIDYLNKNNIPVPEGLEDFLNKNFKGVENFKDFDKKFSQLKKDFSELYQDGDKNKLIKGGLNNKKIKDSITKSFFDT</sequence>
<reference evidence="1" key="1">
    <citation type="journal article" date="2014" name="Front. Microbiol.">
        <title>High frequency of phylogenetically diverse reductive dehalogenase-homologous genes in deep subseafloor sedimentary metagenomes.</title>
        <authorList>
            <person name="Kawai M."/>
            <person name="Futagami T."/>
            <person name="Toyoda A."/>
            <person name="Takaki Y."/>
            <person name="Nishi S."/>
            <person name="Hori S."/>
            <person name="Arai W."/>
            <person name="Tsubouchi T."/>
            <person name="Morono Y."/>
            <person name="Uchiyama I."/>
            <person name="Ito T."/>
            <person name="Fujiyama A."/>
            <person name="Inagaki F."/>
            <person name="Takami H."/>
        </authorList>
    </citation>
    <scope>NUCLEOTIDE SEQUENCE</scope>
    <source>
        <strain evidence="1">Expedition CK06-06</strain>
    </source>
</reference>
<accession>X0W686</accession>
<name>X0W686_9ZZZZ</name>
<dbReference type="EMBL" id="BARS01024465">
    <property type="protein sequence ID" value="GAG08201.1"/>
    <property type="molecule type" value="Genomic_DNA"/>
</dbReference>